<dbReference type="PANTHER" id="PTHR30572:SF18">
    <property type="entry name" value="ABC-TYPE MACROLIDE FAMILY EXPORT SYSTEM PERMEASE COMPONENT 2"/>
    <property type="match status" value="1"/>
</dbReference>
<evidence type="ECO:0000256" key="6">
    <source>
        <dbReference type="SAM" id="Phobius"/>
    </source>
</evidence>
<dbReference type="Pfam" id="PF02687">
    <property type="entry name" value="FtsX"/>
    <property type="match status" value="2"/>
</dbReference>
<feature type="transmembrane region" description="Helical" evidence="6">
    <location>
        <begin position="21"/>
        <end position="46"/>
    </location>
</feature>
<gene>
    <name evidence="9" type="ORF">GEV02_16025</name>
</gene>
<dbReference type="PANTHER" id="PTHR30572">
    <property type="entry name" value="MEMBRANE COMPONENT OF TRANSPORTER-RELATED"/>
    <property type="match status" value="1"/>
</dbReference>
<feature type="transmembrane region" description="Helical" evidence="6">
    <location>
        <begin position="727"/>
        <end position="753"/>
    </location>
</feature>
<evidence type="ECO:0000259" key="8">
    <source>
        <dbReference type="Pfam" id="PF12704"/>
    </source>
</evidence>
<dbReference type="Pfam" id="PF12704">
    <property type="entry name" value="MacB_PCD"/>
    <property type="match status" value="2"/>
</dbReference>
<evidence type="ECO:0000256" key="4">
    <source>
        <dbReference type="ARBA" id="ARBA00022989"/>
    </source>
</evidence>
<comment type="subcellular location">
    <subcellularLocation>
        <location evidence="1">Cell membrane</location>
        <topology evidence="1">Multi-pass membrane protein</topology>
    </subcellularLocation>
</comment>
<keyword evidence="10" id="KW-1185">Reference proteome</keyword>
<comment type="caution">
    <text evidence="9">The sequence shown here is derived from an EMBL/GenBank/DDBJ whole genome shotgun (WGS) entry which is preliminary data.</text>
</comment>
<evidence type="ECO:0000256" key="2">
    <source>
        <dbReference type="ARBA" id="ARBA00022475"/>
    </source>
</evidence>
<feature type="transmembrane region" description="Helical" evidence="6">
    <location>
        <begin position="354"/>
        <end position="379"/>
    </location>
</feature>
<feature type="transmembrane region" description="Helical" evidence="6">
    <location>
        <begin position="765"/>
        <end position="787"/>
    </location>
</feature>
<dbReference type="InterPro" id="IPR050250">
    <property type="entry name" value="Macrolide_Exporter_MacB"/>
</dbReference>
<dbReference type="GO" id="GO:0005886">
    <property type="term" value="C:plasma membrane"/>
    <property type="evidence" value="ECO:0007669"/>
    <property type="project" value="UniProtKB-SubCell"/>
</dbReference>
<proteinExistence type="predicted"/>
<feature type="transmembrane region" description="Helical" evidence="6">
    <location>
        <begin position="440"/>
        <end position="461"/>
    </location>
</feature>
<keyword evidence="5 6" id="KW-0472">Membrane</keyword>
<feature type="domain" description="MacB-like periplasmic core" evidence="8">
    <location>
        <begin position="25"/>
        <end position="235"/>
    </location>
</feature>
<feature type="transmembrane region" description="Helical" evidence="6">
    <location>
        <begin position="391"/>
        <end position="415"/>
    </location>
</feature>
<dbReference type="GO" id="GO:0022857">
    <property type="term" value="F:transmembrane transporter activity"/>
    <property type="evidence" value="ECO:0007669"/>
    <property type="project" value="TreeGrafter"/>
</dbReference>
<sequence length="807" mass="85794">MQALMINLRDFRIGLRLLAKEPGYSAVIILGLSIGFGVCLLMLAYVRYVSSYDASVPDADRIFLVKYKYNLIPKPQWFELAPLPLMEVALRSGQVESATALNAMKVTAKVGPLAEAVELAAAHPGFEQIFGVAALEGDLHKALTQPDMVALTRGMALKLFGREHVLGRTLQVTGKTLTVAAVLPDPPSNSTVSYNGLVGIETTLWPAEERKMLFQSWSFIYAKIYVKLKPNASAAVLGRIMQDAAAKSPLVHEMSAEDQARMGRQAVAEIRLGALSGMYFDADTAGSPDSSEHGDIRAVYGLAGIALLILLLATINYVNLATVRTLQRRREVAVRKVLGAGVGRVAAQFLAESLLVALLATALGLLMAYLLQPVFIALVDRKVDQLFTLPMLMWSLALGVVVGLVAALYPLWVALRVRPPEAMASRGAGETVGASSMRRLLTVLQFAAAIGLTGVTLTIAYQTRFAMQSDPGFNADPLLVVNLPANLSTREAAGFRAALSQAPGVDGVAGAQSPLGVGFTGRFYTVTRDDGTSASIVARPVTPNFFDVYGIAPLAGRLFDSRRDQADAQDNIVISAAALRPLHFASPEAAIGKSVRLGANSATIVGVAPDIKLEGLHKATRAVIYSTSTEVGVLTARTSGDVAALAETANGLLRQYFPNDVIDVRRAYGHYAQGYAEDVRFVKLLGVGSVMAIAIAAFGIYVLAACTVQRREREIVIRKLHGANARAIGLLIAREFALLTATGAAAGLPVAWYASRVYLATFVELAPLGMLPLAAALLVILVVALGATLTQTVKASRLVPAVALRTL</sequence>
<dbReference type="InterPro" id="IPR025857">
    <property type="entry name" value="MacB_PCD"/>
</dbReference>
<evidence type="ECO:0000256" key="1">
    <source>
        <dbReference type="ARBA" id="ARBA00004651"/>
    </source>
</evidence>
<feature type="transmembrane region" description="Helical" evidence="6">
    <location>
        <begin position="684"/>
        <end position="706"/>
    </location>
</feature>
<feature type="domain" description="ABC3 transporter permease C-terminal" evidence="7">
    <location>
        <begin position="688"/>
        <end position="798"/>
    </location>
</feature>
<keyword evidence="3 6" id="KW-0812">Transmembrane</keyword>
<dbReference type="Proteomes" id="UP000440498">
    <property type="component" value="Unassembled WGS sequence"/>
</dbReference>
<name>A0A6A7N3Y3_9BURK</name>
<dbReference type="InterPro" id="IPR003838">
    <property type="entry name" value="ABC3_permease_C"/>
</dbReference>
<keyword evidence="2" id="KW-1003">Cell membrane</keyword>
<dbReference type="AlphaFoldDB" id="A0A6A7N3Y3"/>
<evidence type="ECO:0000313" key="10">
    <source>
        <dbReference type="Proteomes" id="UP000440498"/>
    </source>
</evidence>
<feature type="transmembrane region" description="Helical" evidence="6">
    <location>
        <begin position="298"/>
        <end position="320"/>
    </location>
</feature>
<evidence type="ECO:0000256" key="3">
    <source>
        <dbReference type="ARBA" id="ARBA00022692"/>
    </source>
</evidence>
<feature type="domain" description="ABC3 transporter permease C-terminal" evidence="7">
    <location>
        <begin position="305"/>
        <end position="415"/>
    </location>
</feature>
<evidence type="ECO:0000259" key="7">
    <source>
        <dbReference type="Pfam" id="PF02687"/>
    </source>
</evidence>
<keyword evidence="4 6" id="KW-1133">Transmembrane helix</keyword>
<feature type="domain" description="MacB-like periplasmic core" evidence="8">
    <location>
        <begin position="449"/>
        <end position="629"/>
    </location>
</feature>
<evidence type="ECO:0000313" key="9">
    <source>
        <dbReference type="EMBL" id="MQA39660.1"/>
    </source>
</evidence>
<reference evidence="9 10" key="1">
    <citation type="submission" date="2019-10" db="EMBL/GenBank/DDBJ databases">
        <title>Two novel species isolated from a subtropical stream in China.</title>
        <authorList>
            <person name="Lu H."/>
        </authorList>
    </citation>
    <scope>NUCLEOTIDE SEQUENCE [LARGE SCALE GENOMIC DNA]</scope>
    <source>
        <strain evidence="9 10">FT29W</strain>
    </source>
</reference>
<dbReference type="RefSeq" id="WP_152838926.1">
    <property type="nucleotide sequence ID" value="NZ_WHUG01000005.1"/>
</dbReference>
<protein>
    <submittedName>
        <fullName evidence="9">FtsX-like permease family protein</fullName>
    </submittedName>
</protein>
<accession>A0A6A7N3Y3</accession>
<dbReference type="EMBL" id="WHUG01000005">
    <property type="protein sequence ID" value="MQA39660.1"/>
    <property type="molecule type" value="Genomic_DNA"/>
</dbReference>
<organism evidence="9 10">
    <name type="scientific">Rugamonas aquatica</name>
    <dbReference type="NCBI Taxonomy" id="2743357"/>
    <lineage>
        <taxon>Bacteria</taxon>
        <taxon>Pseudomonadati</taxon>
        <taxon>Pseudomonadota</taxon>
        <taxon>Betaproteobacteria</taxon>
        <taxon>Burkholderiales</taxon>
        <taxon>Oxalobacteraceae</taxon>
        <taxon>Telluria group</taxon>
        <taxon>Rugamonas</taxon>
    </lineage>
</organism>
<evidence type="ECO:0000256" key="5">
    <source>
        <dbReference type="ARBA" id="ARBA00023136"/>
    </source>
</evidence>